<dbReference type="GO" id="GO:0005774">
    <property type="term" value="C:vacuolar membrane"/>
    <property type="evidence" value="ECO:0007669"/>
    <property type="project" value="TreeGrafter"/>
</dbReference>
<name>A0A061IS73_TRYRA</name>
<dbReference type="PANTHER" id="PTHR22950:SF349">
    <property type="entry name" value="AMINO ACID TRANSPORTER TRANSMEMBRANE DOMAIN-CONTAINING PROTEIN"/>
    <property type="match status" value="1"/>
</dbReference>
<feature type="transmembrane region" description="Helical" evidence="6">
    <location>
        <begin position="491"/>
        <end position="510"/>
    </location>
</feature>
<dbReference type="VEuPathDB" id="TriTrypDB:TRSC58_07181"/>
<feature type="transmembrane region" description="Helical" evidence="6">
    <location>
        <begin position="339"/>
        <end position="362"/>
    </location>
</feature>
<feature type="transmembrane region" description="Helical" evidence="6">
    <location>
        <begin position="201"/>
        <end position="221"/>
    </location>
</feature>
<feature type="transmembrane region" description="Helical" evidence="6">
    <location>
        <begin position="530"/>
        <end position="549"/>
    </location>
</feature>
<evidence type="ECO:0000313" key="8">
    <source>
        <dbReference type="EMBL" id="ESL05189.1"/>
    </source>
</evidence>
<evidence type="ECO:0000256" key="1">
    <source>
        <dbReference type="ARBA" id="ARBA00004141"/>
    </source>
</evidence>
<sequence>MRLCMHSIFCAVGVAGHNNGVCACECLLVLKLLLYFFSMMRHEITVKVKATSMSQTHEPNHFGEDVAEKFPNEGNGEPRFPNATERDEGRSEKYLPCSDVDEAAEEEDVQSEGRLWVLENANLPKCAFNIFKANVASGVFLLPTFYKDSGYIMSPIFAVVIGSIVVDCSRLLVRAKTMVNRGSVSDYAQLCDFVLGRPFRYVLLVALLLTQFGFCLLYLQLSGGVMARLVPTFSGDAYVWITVMFAIVLPMTFLSENLAFLAVVAIVSTVSVVFALVGTIILSFIKIHEEGVAESTIPWGRSIPLGWFNNMANNMMVLEGIGVVLPVENSCKNKPLFPMVLTVVLYLVVGWYLLYGLVGYLAYGGALEVSLVDALPKDPFSIVLRVAFMINLLCSYPILFMPAILQVDSLLGWPFWSWKGIVMLLVTNFVVYGVAMGAGTGTVGIVVSLIGALPAAVMLMLLPALLSLFVESSVEDPDGPRMSKEYWRRNLFWQTLHLNQGTLLLLLFAWDSDYGCGDTQRCGGASGLNVAVRHLDTFLFCCYYYYLFLGISFW</sequence>
<keyword evidence="2 6" id="KW-0812">Transmembrane</keyword>
<evidence type="ECO:0000259" key="7">
    <source>
        <dbReference type="Pfam" id="PF01490"/>
    </source>
</evidence>
<dbReference type="Proteomes" id="UP000031737">
    <property type="component" value="Unassembled WGS sequence"/>
</dbReference>
<feature type="transmembrane region" description="Helical" evidence="6">
    <location>
        <begin position="237"/>
        <end position="254"/>
    </location>
</feature>
<feature type="compositionally biased region" description="Basic and acidic residues" evidence="5">
    <location>
        <begin position="58"/>
        <end position="71"/>
    </location>
</feature>
<feature type="transmembrane region" description="Helical" evidence="6">
    <location>
        <begin position="305"/>
        <end position="327"/>
    </location>
</feature>
<evidence type="ECO:0000256" key="2">
    <source>
        <dbReference type="ARBA" id="ARBA00022692"/>
    </source>
</evidence>
<gene>
    <name evidence="8" type="ORF">TRSC58_07181</name>
</gene>
<dbReference type="InterPro" id="IPR013057">
    <property type="entry name" value="AA_transpt_TM"/>
</dbReference>
<feature type="transmembrane region" description="Helical" evidence="6">
    <location>
        <begin position="151"/>
        <end position="173"/>
    </location>
</feature>
<dbReference type="AlphaFoldDB" id="A0A061IS73"/>
<evidence type="ECO:0000256" key="3">
    <source>
        <dbReference type="ARBA" id="ARBA00022989"/>
    </source>
</evidence>
<protein>
    <submittedName>
        <fullName evidence="8">Solute carrier family 36 (Proton-coupled amino acid transporter)</fullName>
    </submittedName>
</protein>
<feature type="domain" description="Amino acid transporter transmembrane" evidence="7">
    <location>
        <begin position="123"/>
        <end position="468"/>
    </location>
</feature>
<comment type="caution">
    <text evidence="8">The sequence shown here is derived from an EMBL/GenBank/DDBJ whole genome shotgun (WGS) entry which is preliminary data.</text>
</comment>
<dbReference type="PANTHER" id="PTHR22950">
    <property type="entry name" value="AMINO ACID TRANSPORTER"/>
    <property type="match status" value="1"/>
</dbReference>
<organism evidence="8 9">
    <name type="scientific">Trypanosoma rangeli SC58</name>
    <dbReference type="NCBI Taxonomy" id="429131"/>
    <lineage>
        <taxon>Eukaryota</taxon>
        <taxon>Discoba</taxon>
        <taxon>Euglenozoa</taxon>
        <taxon>Kinetoplastea</taxon>
        <taxon>Metakinetoplastina</taxon>
        <taxon>Trypanosomatida</taxon>
        <taxon>Trypanosomatidae</taxon>
        <taxon>Trypanosoma</taxon>
        <taxon>Herpetosoma</taxon>
    </lineage>
</organism>
<reference evidence="8 9" key="1">
    <citation type="submission" date="2013-07" db="EMBL/GenBank/DDBJ databases">
        <authorList>
            <person name="Stoco P.H."/>
            <person name="Wagner G."/>
            <person name="Gerber A."/>
            <person name="Zaha A."/>
            <person name="Thompson C."/>
            <person name="Bartholomeu D.C."/>
            <person name="Luckemeyer D.D."/>
            <person name="Bahia D."/>
            <person name="Loreto E."/>
            <person name="Prestes E.B."/>
            <person name="Lima F.M."/>
            <person name="Rodrigues-Luiz G."/>
            <person name="Vallejo G.A."/>
            <person name="Filho J.F."/>
            <person name="Monteiro K.M."/>
            <person name="Tyler K.M."/>
            <person name="de Almeida L.G."/>
            <person name="Ortiz M.F."/>
            <person name="Siervo M.A."/>
            <person name="de Moraes M.H."/>
            <person name="Cunha O.L."/>
            <person name="Mendonca-Neto R."/>
            <person name="Silva R."/>
            <person name="Teixeira S.M."/>
            <person name="Murta S.M."/>
            <person name="Sincero T.C."/>
            <person name="Mendes T.A."/>
            <person name="Urmenyi T.P."/>
            <person name="Silva V.G."/>
            <person name="da Rocha W.D."/>
            <person name="Andersson B."/>
            <person name="Romanha A.J."/>
            <person name="Steindel M."/>
            <person name="de Vasconcelos A.T."/>
            <person name="Grisard E.C."/>
        </authorList>
    </citation>
    <scope>NUCLEOTIDE SEQUENCE [LARGE SCALE GENOMIC DNA]</scope>
    <source>
        <strain evidence="8 9">SC58</strain>
    </source>
</reference>
<keyword evidence="4 6" id="KW-0472">Membrane</keyword>
<dbReference type="EMBL" id="AUPL01007181">
    <property type="protein sequence ID" value="ESL05189.1"/>
    <property type="molecule type" value="Genomic_DNA"/>
</dbReference>
<accession>A0A061IS73</accession>
<feature type="transmembrane region" description="Helical" evidence="6">
    <location>
        <begin position="382"/>
        <end position="404"/>
    </location>
</feature>
<evidence type="ECO:0000256" key="6">
    <source>
        <dbReference type="SAM" id="Phobius"/>
    </source>
</evidence>
<proteinExistence type="predicted"/>
<evidence type="ECO:0000256" key="4">
    <source>
        <dbReference type="ARBA" id="ARBA00023136"/>
    </source>
</evidence>
<keyword evidence="9" id="KW-1185">Reference proteome</keyword>
<feature type="transmembrane region" description="Helical" evidence="6">
    <location>
        <begin position="416"/>
        <end position="439"/>
    </location>
</feature>
<keyword evidence="3 6" id="KW-1133">Transmembrane helix</keyword>
<dbReference type="PROSITE" id="PS51257">
    <property type="entry name" value="PROKAR_LIPOPROTEIN"/>
    <property type="match status" value="1"/>
</dbReference>
<evidence type="ECO:0000256" key="5">
    <source>
        <dbReference type="SAM" id="MobiDB-lite"/>
    </source>
</evidence>
<feature type="transmembrane region" description="Helical" evidence="6">
    <location>
        <begin position="445"/>
        <end position="470"/>
    </location>
</feature>
<feature type="region of interest" description="Disordered" evidence="5">
    <location>
        <begin position="56"/>
        <end position="91"/>
    </location>
</feature>
<dbReference type="Pfam" id="PF01490">
    <property type="entry name" value="Aa_trans"/>
    <property type="match status" value="1"/>
</dbReference>
<feature type="transmembrane region" description="Helical" evidence="6">
    <location>
        <begin position="261"/>
        <end position="285"/>
    </location>
</feature>
<dbReference type="GO" id="GO:0015179">
    <property type="term" value="F:L-amino acid transmembrane transporter activity"/>
    <property type="evidence" value="ECO:0007669"/>
    <property type="project" value="TreeGrafter"/>
</dbReference>
<evidence type="ECO:0000313" key="9">
    <source>
        <dbReference type="Proteomes" id="UP000031737"/>
    </source>
</evidence>
<dbReference type="OrthoDB" id="248434at2759"/>
<comment type="subcellular location">
    <subcellularLocation>
        <location evidence="1">Membrane</location>
        <topology evidence="1">Multi-pass membrane protein</topology>
    </subcellularLocation>
</comment>